<keyword evidence="1 5" id="KW-0489">Methyltransferase</keyword>
<dbReference type="InterPro" id="IPR002052">
    <property type="entry name" value="DNA_methylase_N6_adenine_CS"/>
</dbReference>
<dbReference type="CDD" id="cd02440">
    <property type="entry name" value="AdoMet_MTases"/>
    <property type="match status" value="1"/>
</dbReference>
<dbReference type="NCBIfam" id="TIGR03534">
    <property type="entry name" value="RF_mod_PrmC"/>
    <property type="match status" value="1"/>
</dbReference>
<dbReference type="Pfam" id="PF17827">
    <property type="entry name" value="PrmC_N"/>
    <property type="match status" value="1"/>
</dbReference>
<evidence type="ECO:0000256" key="3">
    <source>
        <dbReference type="ARBA" id="ARBA00022691"/>
    </source>
</evidence>
<dbReference type="OrthoDB" id="9800643at2"/>
<dbReference type="AlphaFoldDB" id="A0A554WP44"/>
<dbReference type="RefSeq" id="WP_144325470.1">
    <property type="nucleotide sequence ID" value="NZ_VJNA01000011.1"/>
</dbReference>
<dbReference type="HAMAP" id="MF_02126">
    <property type="entry name" value="RF_methyltr_PrmC"/>
    <property type="match status" value="1"/>
</dbReference>
<feature type="binding site" evidence="5">
    <location>
        <position position="199"/>
    </location>
    <ligand>
        <name>S-adenosyl-L-methionine</name>
        <dbReference type="ChEBI" id="CHEBI:59789"/>
    </ligand>
</feature>
<name>A0A554WP44_9BURK</name>
<dbReference type="PROSITE" id="PS00092">
    <property type="entry name" value="N6_MTASE"/>
    <property type="match status" value="1"/>
</dbReference>
<gene>
    <name evidence="5 8" type="primary">prmC</name>
    <name evidence="8" type="ORF">Taqua_01087</name>
</gene>
<dbReference type="GO" id="GO:0102559">
    <property type="term" value="F:peptide chain release factor N(5)-glutamine methyltransferase activity"/>
    <property type="evidence" value="ECO:0007669"/>
    <property type="project" value="UniProtKB-EC"/>
</dbReference>
<comment type="catalytic activity">
    <reaction evidence="4 5">
        <text>L-glutaminyl-[peptide chain release factor] + S-adenosyl-L-methionine = N(5)-methyl-L-glutaminyl-[peptide chain release factor] + S-adenosyl-L-homocysteine + H(+)</text>
        <dbReference type="Rhea" id="RHEA:42896"/>
        <dbReference type="Rhea" id="RHEA-COMP:10271"/>
        <dbReference type="Rhea" id="RHEA-COMP:10272"/>
        <dbReference type="ChEBI" id="CHEBI:15378"/>
        <dbReference type="ChEBI" id="CHEBI:30011"/>
        <dbReference type="ChEBI" id="CHEBI:57856"/>
        <dbReference type="ChEBI" id="CHEBI:59789"/>
        <dbReference type="ChEBI" id="CHEBI:61891"/>
        <dbReference type="EC" id="2.1.1.297"/>
    </reaction>
</comment>
<dbReference type="InterPro" id="IPR029063">
    <property type="entry name" value="SAM-dependent_MTases_sf"/>
</dbReference>
<dbReference type="EC" id="2.1.1.297" evidence="5"/>
<dbReference type="PANTHER" id="PTHR18895:SF74">
    <property type="entry name" value="MTRF1L RELEASE FACTOR GLUTAMINE METHYLTRANSFERASE"/>
    <property type="match status" value="1"/>
</dbReference>
<dbReference type="InterPro" id="IPR019874">
    <property type="entry name" value="RF_methyltr_PrmC"/>
</dbReference>
<feature type="binding site" evidence="5">
    <location>
        <begin position="123"/>
        <end position="127"/>
    </location>
    <ligand>
        <name>S-adenosyl-L-methionine</name>
        <dbReference type="ChEBI" id="CHEBI:59789"/>
    </ligand>
</feature>
<evidence type="ECO:0000313" key="9">
    <source>
        <dbReference type="Proteomes" id="UP000318554"/>
    </source>
</evidence>
<dbReference type="Gene3D" id="1.10.8.10">
    <property type="entry name" value="DNA helicase RuvA subunit, C-terminal domain"/>
    <property type="match status" value="1"/>
</dbReference>
<reference evidence="8 9" key="1">
    <citation type="submission" date="2019-07" db="EMBL/GenBank/DDBJ databases">
        <title>Tepidimonas aquatica CLN-1 draft genome.</title>
        <authorList>
            <person name="Da Costa M.S."/>
            <person name="Froufe H.J.C."/>
            <person name="Egas C."/>
            <person name="Albuquerque L."/>
        </authorList>
    </citation>
    <scope>NUCLEOTIDE SEQUENCE [LARGE SCALE GENOMIC DNA]</scope>
    <source>
        <strain evidence="8 9">CLN-1</strain>
    </source>
</reference>
<dbReference type="InterPro" id="IPR004556">
    <property type="entry name" value="HemK-like"/>
</dbReference>
<dbReference type="NCBIfam" id="TIGR00536">
    <property type="entry name" value="hemK_fam"/>
    <property type="match status" value="1"/>
</dbReference>
<feature type="domain" description="Methyltransferase small" evidence="6">
    <location>
        <begin position="111"/>
        <end position="210"/>
    </location>
</feature>
<keyword evidence="3 5" id="KW-0949">S-adenosyl-L-methionine</keyword>
<keyword evidence="9" id="KW-1185">Reference proteome</keyword>
<dbReference type="EMBL" id="VJNA01000011">
    <property type="protein sequence ID" value="TSE25343.1"/>
    <property type="molecule type" value="Genomic_DNA"/>
</dbReference>
<evidence type="ECO:0000259" key="6">
    <source>
        <dbReference type="Pfam" id="PF05175"/>
    </source>
</evidence>
<feature type="binding site" evidence="5">
    <location>
        <begin position="199"/>
        <end position="202"/>
    </location>
    <ligand>
        <name>substrate</name>
    </ligand>
</feature>
<feature type="binding site" evidence="5">
    <location>
        <position position="146"/>
    </location>
    <ligand>
        <name>S-adenosyl-L-methionine</name>
        <dbReference type="ChEBI" id="CHEBI:59789"/>
    </ligand>
</feature>
<dbReference type="Proteomes" id="UP000318554">
    <property type="component" value="Unassembled WGS sequence"/>
</dbReference>
<dbReference type="PANTHER" id="PTHR18895">
    <property type="entry name" value="HEMK METHYLTRANSFERASE"/>
    <property type="match status" value="1"/>
</dbReference>
<organism evidence="8 9">
    <name type="scientific">Tepidimonas aquatica</name>
    <dbReference type="NCBI Taxonomy" id="247482"/>
    <lineage>
        <taxon>Bacteria</taxon>
        <taxon>Pseudomonadati</taxon>
        <taxon>Pseudomonadota</taxon>
        <taxon>Betaproteobacteria</taxon>
        <taxon>Burkholderiales</taxon>
        <taxon>Tepidimonas</taxon>
    </lineage>
</organism>
<dbReference type="Gene3D" id="3.40.50.150">
    <property type="entry name" value="Vaccinia Virus protein VP39"/>
    <property type="match status" value="1"/>
</dbReference>
<dbReference type="InterPro" id="IPR050320">
    <property type="entry name" value="N5-glutamine_MTase"/>
</dbReference>
<accession>A0A554WP44</accession>
<evidence type="ECO:0000313" key="8">
    <source>
        <dbReference type="EMBL" id="TSE25343.1"/>
    </source>
</evidence>
<dbReference type="SUPFAM" id="SSF53335">
    <property type="entry name" value="S-adenosyl-L-methionine-dependent methyltransferases"/>
    <property type="match status" value="1"/>
</dbReference>
<comment type="caution">
    <text evidence="8">The sequence shown here is derived from an EMBL/GenBank/DDBJ whole genome shotgun (WGS) entry which is preliminary data.</text>
</comment>
<evidence type="ECO:0000256" key="2">
    <source>
        <dbReference type="ARBA" id="ARBA00022679"/>
    </source>
</evidence>
<proteinExistence type="inferred from homology"/>
<comment type="function">
    <text evidence="5">Methylates the class 1 translation termination release factors RF1/PrfA and RF2/PrfB on the glutamine residue of the universally conserved GGQ motif.</text>
</comment>
<evidence type="ECO:0000256" key="1">
    <source>
        <dbReference type="ARBA" id="ARBA00022603"/>
    </source>
</evidence>
<evidence type="ECO:0000259" key="7">
    <source>
        <dbReference type="Pfam" id="PF17827"/>
    </source>
</evidence>
<dbReference type="GO" id="GO:0003676">
    <property type="term" value="F:nucleic acid binding"/>
    <property type="evidence" value="ECO:0007669"/>
    <property type="project" value="InterPro"/>
</dbReference>
<evidence type="ECO:0000256" key="4">
    <source>
        <dbReference type="ARBA" id="ARBA00048391"/>
    </source>
</evidence>
<protein>
    <recommendedName>
        <fullName evidence="5">Release factor glutamine methyltransferase</fullName>
        <shortName evidence="5">RF MTase</shortName>
        <ecNumber evidence="5">2.1.1.297</ecNumber>
    </recommendedName>
    <alternativeName>
        <fullName evidence="5">N5-glutamine methyltransferase PrmC</fullName>
    </alternativeName>
    <alternativeName>
        <fullName evidence="5">Protein-(glutamine-N5) MTase PrmC</fullName>
    </alternativeName>
    <alternativeName>
        <fullName evidence="5">Protein-glutamine N-methyltransferase PrmC</fullName>
    </alternativeName>
</protein>
<dbReference type="InterPro" id="IPR040758">
    <property type="entry name" value="PrmC_N"/>
</dbReference>
<comment type="similarity">
    <text evidence="5">Belongs to the protein N5-glutamine methyltransferase family. PrmC subfamily.</text>
</comment>
<feature type="domain" description="Release factor glutamine methyltransferase N-terminal" evidence="7">
    <location>
        <begin position="20"/>
        <end position="78"/>
    </location>
</feature>
<dbReference type="GO" id="GO:0032259">
    <property type="term" value="P:methylation"/>
    <property type="evidence" value="ECO:0007669"/>
    <property type="project" value="UniProtKB-KW"/>
</dbReference>
<dbReference type="Pfam" id="PF05175">
    <property type="entry name" value="MTS"/>
    <property type="match status" value="1"/>
</dbReference>
<dbReference type="InterPro" id="IPR007848">
    <property type="entry name" value="Small_mtfrase_dom"/>
</dbReference>
<keyword evidence="2 5" id="KW-0808">Transferase</keyword>
<feature type="binding site" evidence="5">
    <location>
        <position position="173"/>
    </location>
    <ligand>
        <name>S-adenosyl-L-methionine</name>
        <dbReference type="ChEBI" id="CHEBI:59789"/>
    </ligand>
</feature>
<evidence type="ECO:0000256" key="5">
    <source>
        <dbReference type="HAMAP-Rule" id="MF_02126"/>
    </source>
</evidence>
<sequence length="304" mass="32501">MSATAPDRVDAALRWAQQQGLDRLAAQWLLLHALGRGLHERAWLLAHPDAPLAPEQAARFAHLCQQHRAGLPLAYLVGERGFYGLTLQVDARVLDPRPDTETLVDWALALLPPEAPAQVLDLGTGSGAVALAIQAQRPRAQVWAVDVSLDALAVAAANGARLGLPVRWLHGDWWHGWRPYPGDAAVPAPPARFDLVVSNPPYLRDDDPHLDALRHEPRQALVAGPDGLAALRTIVAGAPARLAPGGWLLLEHGWDQAAAVAALLRMHRFGAVQHHHDLAGHVRCTGALWPGSDPTAATARAAAG</sequence>